<accession>A0A7Z0QSU3</accession>
<sequence>MAELMPQERLQPSLLDRLTDDAPARTDESREARVISAQRLRECVIRDLSWLLNCTHRGVGLLPDAAPRVADSVLNYGVPDFTGVARSGLDASRLERELRTAILAFEPRLIADTLRVQVRVDGGRMDGRALVFDIQSEMWAQPIPLNLYLKTEVDLETGRIDVSEAWG</sequence>
<dbReference type="AlphaFoldDB" id="A0A7Z0QSU3"/>
<evidence type="ECO:0000313" key="3">
    <source>
        <dbReference type="Proteomes" id="UP000589896"/>
    </source>
</evidence>
<dbReference type="PANTHER" id="PTHR38595">
    <property type="entry name" value="CYTOPLASMIC PROTEIN-RELATED"/>
    <property type="match status" value="1"/>
</dbReference>
<dbReference type="Pfam" id="PF04965">
    <property type="entry name" value="GPW_gp25"/>
    <property type="match status" value="1"/>
</dbReference>
<keyword evidence="3" id="KW-1185">Reference proteome</keyword>
<protein>
    <submittedName>
        <fullName evidence="2">Type VI secretion system baseplate subunit TssE</fullName>
    </submittedName>
</protein>
<organism evidence="2 3">
    <name type="scientific">Luteimonas deserti</name>
    <dbReference type="NCBI Taxonomy" id="2752306"/>
    <lineage>
        <taxon>Bacteria</taxon>
        <taxon>Pseudomonadati</taxon>
        <taxon>Pseudomonadota</taxon>
        <taxon>Gammaproteobacteria</taxon>
        <taxon>Lysobacterales</taxon>
        <taxon>Lysobacteraceae</taxon>
        <taxon>Luteimonas</taxon>
    </lineage>
</organism>
<evidence type="ECO:0000259" key="1">
    <source>
        <dbReference type="Pfam" id="PF04965"/>
    </source>
</evidence>
<dbReference type="InterPro" id="IPR053176">
    <property type="entry name" value="T6SS_TssE1-like"/>
</dbReference>
<dbReference type="InterPro" id="IPR007048">
    <property type="entry name" value="IraD/Gp25-like"/>
</dbReference>
<dbReference type="NCBIfam" id="TIGR03357">
    <property type="entry name" value="VI_zyme"/>
    <property type="match status" value="1"/>
</dbReference>
<dbReference type="Proteomes" id="UP000589896">
    <property type="component" value="Unassembled WGS sequence"/>
</dbReference>
<feature type="domain" description="IraD/Gp25-like" evidence="1">
    <location>
        <begin position="39"/>
        <end position="142"/>
    </location>
</feature>
<dbReference type="RefSeq" id="WP_180546477.1">
    <property type="nucleotide sequence ID" value="NZ_JACCJZ010000020.1"/>
</dbReference>
<proteinExistence type="predicted"/>
<comment type="caution">
    <text evidence="2">The sequence shown here is derived from an EMBL/GenBank/DDBJ whole genome shotgun (WGS) entry which is preliminary data.</text>
</comment>
<reference evidence="2 3" key="1">
    <citation type="submission" date="2020-07" db="EMBL/GenBank/DDBJ databases">
        <title>isolation of Luteimonas sp. SJ-16.</title>
        <authorList>
            <person name="Huang X.-X."/>
            <person name="Xu L."/>
            <person name="Sun J.-Q."/>
        </authorList>
    </citation>
    <scope>NUCLEOTIDE SEQUENCE [LARGE SCALE GENOMIC DNA]</scope>
    <source>
        <strain evidence="2 3">SJ-16</strain>
    </source>
</reference>
<evidence type="ECO:0000313" key="2">
    <source>
        <dbReference type="EMBL" id="NYZ64284.1"/>
    </source>
</evidence>
<name>A0A7Z0QSU3_9GAMM</name>
<dbReference type="PANTHER" id="PTHR38595:SF1">
    <property type="entry name" value="TYPE VI SECRETION SYSTEM COMPONENT TSSE1"/>
    <property type="match status" value="1"/>
</dbReference>
<dbReference type="SUPFAM" id="SSF160719">
    <property type="entry name" value="gpW/gp25-like"/>
    <property type="match status" value="1"/>
</dbReference>
<dbReference type="EMBL" id="JACCJZ010000020">
    <property type="protein sequence ID" value="NYZ64284.1"/>
    <property type="molecule type" value="Genomic_DNA"/>
</dbReference>
<dbReference type="InterPro" id="IPR017737">
    <property type="entry name" value="TssE1-like"/>
</dbReference>
<gene>
    <name evidence="2" type="primary">tssE</name>
    <name evidence="2" type="ORF">H0E82_16220</name>
</gene>